<name>A0A171AUE8_9BACT</name>
<accession>A0A171AUE8</accession>
<evidence type="ECO:0000313" key="2">
    <source>
        <dbReference type="Proteomes" id="UP000076586"/>
    </source>
</evidence>
<sequence>MDFSGLNLERIERDAKHFHPDCLKTDEKSYLESYPIFVNYFKQITGEITKEHLIIAAHFVYGWMPTILTLNTGNSKKVLELLNRVRAGSLLKEDELKTIKECVNNSMVGTSKLLHFINPEVYAIWDSKVFFYIRRTKNETVDKIISTYGIEKEQNYRAYLKALQDIIQDIRFEDIYTDVLNKLNKLQLGNWAISKLRAAELIMFYTEKTRRTT</sequence>
<dbReference type="OrthoDB" id="9182769at2"/>
<gene>
    <name evidence="1" type="ORF">PJIAN_4838</name>
</gene>
<dbReference type="STRING" id="681398.PJIAN_4838"/>
<comment type="caution">
    <text evidence="1">The sequence shown here is derived from an EMBL/GenBank/DDBJ whole genome shotgun (WGS) entry which is preliminary data.</text>
</comment>
<evidence type="ECO:0000313" key="1">
    <source>
        <dbReference type="EMBL" id="GAT64288.1"/>
    </source>
</evidence>
<organism evidence="1 2">
    <name type="scientific">Paludibacter jiangxiensis</name>
    <dbReference type="NCBI Taxonomy" id="681398"/>
    <lineage>
        <taxon>Bacteria</taxon>
        <taxon>Pseudomonadati</taxon>
        <taxon>Bacteroidota</taxon>
        <taxon>Bacteroidia</taxon>
        <taxon>Bacteroidales</taxon>
        <taxon>Paludibacteraceae</taxon>
        <taxon>Paludibacter</taxon>
    </lineage>
</organism>
<reference evidence="2" key="1">
    <citation type="submission" date="2016-04" db="EMBL/GenBank/DDBJ databases">
        <title>Draft genome sequence of Paludibacter jiangxiensis strain NM7.</title>
        <authorList>
            <person name="Qiu Y."/>
            <person name="Matsuura N."/>
            <person name="Ohashi A."/>
            <person name="Tourlousse M.D."/>
            <person name="Sekiguchi Y."/>
        </authorList>
    </citation>
    <scope>NUCLEOTIDE SEQUENCE [LARGE SCALE GENOMIC DNA]</scope>
    <source>
        <strain evidence="2">NM7</strain>
    </source>
</reference>
<proteinExistence type="predicted"/>
<dbReference type="RefSeq" id="WP_068706239.1">
    <property type="nucleotide sequence ID" value="NZ_BDCR01000004.1"/>
</dbReference>
<reference evidence="2" key="2">
    <citation type="journal article" date="2017" name="Genome Announc.">
        <title>Draft genome sequence of Paludibacter jiangxiensis NM7(T), a propionate-producing fermentative bacterium.</title>
        <authorList>
            <person name="Qiu Y.-L."/>
            <person name="Tourlousse D.M."/>
            <person name="Matsuura N."/>
            <person name="Ohashi A."/>
            <person name="Sekiguchi Y."/>
        </authorList>
    </citation>
    <scope>NUCLEOTIDE SEQUENCE [LARGE SCALE GENOMIC DNA]</scope>
    <source>
        <strain evidence="2">NM7</strain>
    </source>
</reference>
<protein>
    <submittedName>
        <fullName evidence="1">Uncharacterized protein</fullName>
    </submittedName>
</protein>
<keyword evidence="2" id="KW-1185">Reference proteome</keyword>
<dbReference type="Proteomes" id="UP000076586">
    <property type="component" value="Unassembled WGS sequence"/>
</dbReference>
<dbReference type="EMBL" id="BDCR01000004">
    <property type="protein sequence ID" value="GAT64288.1"/>
    <property type="molecule type" value="Genomic_DNA"/>
</dbReference>
<dbReference type="AlphaFoldDB" id="A0A171AUE8"/>